<keyword evidence="2" id="KW-1185">Reference proteome</keyword>
<protein>
    <submittedName>
        <fullName evidence="1">Uncharacterized protein</fullName>
    </submittedName>
</protein>
<organism evidence="1 2">
    <name type="scientific">Komagataeibacter saccharivorans</name>
    <dbReference type="NCBI Taxonomy" id="265959"/>
    <lineage>
        <taxon>Bacteria</taxon>
        <taxon>Pseudomonadati</taxon>
        <taxon>Pseudomonadota</taxon>
        <taxon>Alphaproteobacteria</taxon>
        <taxon>Acetobacterales</taxon>
        <taxon>Acetobacteraceae</taxon>
        <taxon>Komagataeibacter</taxon>
    </lineage>
</organism>
<evidence type="ECO:0000313" key="2">
    <source>
        <dbReference type="Proteomes" id="UP000264120"/>
    </source>
</evidence>
<dbReference type="KEGG" id="ksc:CD178_03415"/>
<dbReference type="EMBL" id="CP023039">
    <property type="protein sequence ID" value="AXY24159.1"/>
    <property type="molecule type" value="Genomic_DNA"/>
</dbReference>
<keyword evidence="1" id="KW-0614">Plasmid</keyword>
<dbReference type="AlphaFoldDB" id="A0A347WH16"/>
<reference evidence="1 2" key="1">
    <citation type="submission" date="2017-08" db="EMBL/GenBank/DDBJ databases">
        <title>Complete genome sequence of Gluconacetobacter saccharivorans CV1 isolated from Fermented Vinegar.</title>
        <authorList>
            <person name="Kim S.-Y."/>
        </authorList>
    </citation>
    <scope>NUCLEOTIDE SEQUENCE [LARGE SCALE GENOMIC DNA]</scope>
    <source>
        <strain evidence="1 2">CV1</strain>
        <plasmid evidence="1 2">unnamed3</plasmid>
    </source>
</reference>
<proteinExistence type="predicted"/>
<evidence type="ECO:0000313" key="1">
    <source>
        <dbReference type="EMBL" id="AXY24159.1"/>
    </source>
</evidence>
<dbReference type="Proteomes" id="UP000264120">
    <property type="component" value="Plasmid unnamed3"/>
</dbReference>
<gene>
    <name evidence="1" type="ORF">CD178_03415</name>
</gene>
<accession>A0A347WH16</accession>
<geneLocation type="plasmid" evidence="1 2">
    <name>unnamed3</name>
</geneLocation>
<name>A0A347WH16_9PROT</name>
<sequence length="223" mass="23917">MKSNFMSDVATTIAHNATAGKASPAEARRANETRARAKGYAAPSLAAILDLAPNDDQMAKIVTSFGIEAGDADELTGLGSTMIRDQYAALEPILVTMYRGEPNYQGLKIHLDRVVDGVVRSAYGAAEFYEKRRQIARDAVNAFTNEHRDEDRMGIDGGANRVDDLREIAAQHAGKSYALACIAAGACAAYEELMGQAWQPYVASNARSVSEQAAALRNDALGF</sequence>